<name>A0A9P6AKX1_9AGAM</name>
<dbReference type="OrthoDB" id="2581067at2759"/>
<accession>A0A9P6AKX1</accession>
<proteinExistence type="predicted"/>
<dbReference type="AlphaFoldDB" id="A0A9P6AKX1"/>
<keyword evidence="1" id="KW-0732">Signal</keyword>
<feature type="chain" id="PRO_5040365897" evidence="1">
    <location>
        <begin position="20"/>
        <end position="188"/>
    </location>
</feature>
<evidence type="ECO:0000313" key="2">
    <source>
        <dbReference type="EMBL" id="KAF9507467.1"/>
    </source>
</evidence>
<feature type="signal peptide" evidence="1">
    <location>
        <begin position="1"/>
        <end position="19"/>
    </location>
</feature>
<sequence length="188" mass="20210">MRLWKHLLFLTTLLAPCLAGTPSYFQVQSPVANSTWTSTGLNVVRWVSANEGITSFDMHLIRLSTDGILPIAMTVPTSWFALNIYLEDTPPGSDYYLVFLNSADSSVYSISPRFQILSNGTASPTGAVNPKDGPIATVTVSGSPNPTRPFAQTFAVSGASSLWSTCPRHGWIASTVTAVLFISLVPRA</sequence>
<organism evidence="2 3">
    <name type="scientific">Hydnum rufescens UP504</name>
    <dbReference type="NCBI Taxonomy" id="1448309"/>
    <lineage>
        <taxon>Eukaryota</taxon>
        <taxon>Fungi</taxon>
        <taxon>Dikarya</taxon>
        <taxon>Basidiomycota</taxon>
        <taxon>Agaricomycotina</taxon>
        <taxon>Agaricomycetes</taxon>
        <taxon>Cantharellales</taxon>
        <taxon>Hydnaceae</taxon>
        <taxon>Hydnum</taxon>
    </lineage>
</organism>
<dbReference type="EMBL" id="MU129080">
    <property type="protein sequence ID" value="KAF9507467.1"/>
    <property type="molecule type" value="Genomic_DNA"/>
</dbReference>
<gene>
    <name evidence="2" type="ORF">BS47DRAFT_1385123</name>
</gene>
<evidence type="ECO:0000256" key="1">
    <source>
        <dbReference type="SAM" id="SignalP"/>
    </source>
</evidence>
<comment type="caution">
    <text evidence="2">The sequence shown here is derived from an EMBL/GenBank/DDBJ whole genome shotgun (WGS) entry which is preliminary data.</text>
</comment>
<dbReference type="Proteomes" id="UP000886523">
    <property type="component" value="Unassembled WGS sequence"/>
</dbReference>
<protein>
    <submittedName>
        <fullName evidence="2">Uncharacterized protein</fullName>
    </submittedName>
</protein>
<reference evidence="2" key="1">
    <citation type="journal article" date="2020" name="Nat. Commun.">
        <title>Large-scale genome sequencing of mycorrhizal fungi provides insights into the early evolution of symbiotic traits.</title>
        <authorList>
            <person name="Miyauchi S."/>
            <person name="Kiss E."/>
            <person name="Kuo A."/>
            <person name="Drula E."/>
            <person name="Kohler A."/>
            <person name="Sanchez-Garcia M."/>
            <person name="Morin E."/>
            <person name="Andreopoulos B."/>
            <person name="Barry K.W."/>
            <person name="Bonito G."/>
            <person name="Buee M."/>
            <person name="Carver A."/>
            <person name="Chen C."/>
            <person name="Cichocki N."/>
            <person name="Clum A."/>
            <person name="Culley D."/>
            <person name="Crous P.W."/>
            <person name="Fauchery L."/>
            <person name="Girlanda M."/>
            <person name="Hayes R.D."/>
            <person name="Keri Z."/>
            <person name="LaButti K."/>
            <person name="Lipzen A."/>
            <person name="Lombard V."/>
            <person name="Magnuson J."/>
            <person name="Maillard F."/>
            <person name="Murat C."/>
            <person name="Nolan M."/>
            <person name="Ohm R.A."/>
            <person name="Pangilinan J."/>
            <person name="Pereira M.F."/>
            <person name="Perotto S."/>
            <person name="Peter M."/>
            <person name="Pfister S."/>
            <person name="Riley R."/>
            <person name="Sitrit Y."/>
            <person name="Stielow J.B."/>
            <person name="Szollosi G."/>
            <person name="Zifcakova L."/>
            <person name="Stursova M."/>
            <person name="Spatafora J.W."/>
            <person name="Tedersoo L."/>
            <person name="Vaario L.M."/>
            <person name="Yamada A."/>
            <person name="Yan M."/>
            <person name="Wang P."/>
            <person name="Xu J."/>
            <person name="Bruns T."/>
            <person name="Baldrian P."/>
            <person name="Vilgalys R."/>
            <person name="Dunand C."/>
            <person name="Henrissat B."/>
            <person name="Grigoriev I.V."/>
            <person name="Hibbett D."/>
            <person name="Nagy L.G."/>
            <person name="Martin F.M."/>
        </authorList>
    </citation>
    <scope>NUCLEOTIDE SEQUENCE</scope>
    <source>
        <strain evidence="2">UP504</strain>
    </source>
</reference>
<evidence type="ECO:0000313" key="3">
    <source>
        <dbReference type="Proteomes" id="UP000886523"/>
    </source>
</evidence>
<keyword evidence="3" id="KW-1185">Reference proteome</keyword>